<feature type="compositionally biased region" description="Basic and acidic residues" evidence="1">
    <location>
        <begin position="138"/>
        <end position="155"/>
    </location>
</feature>
<feature type="compositionally biased region" description="Acidic residues" evidence="1">
    <location>
        <begin position="25"/>
        <end position="34"/>
    </location>
</feature>
<gene>
    <name evidence="2" type="ORF">CPUR_03767</name>
</gene>
<dbReference type="EMBL" id="CAGA01000018">
    <property type="protein sequence ID" value="CCE29920.1"/>
    <property type="molecule type" value="Genomic_DNA"/>
</dbReference>
<dbReference type="Proteomes" id="UP000016801">
    <property type="component" value="Unassembled WGS sequence"/>
</dbReference>
<dbReference type="AlphaFoldDB" id="M1W5H9"/>
<organism evidence="2 3">
    <name type="scientific">Claviceps purpurea (strain 20.1)</name>
    <name type="common">Ergot fungus</name>
    <name type="synonym">Sphacelia segetum</name>
    <dbReference type="NCBI Taxonomy" id="1111077"/>
    <lineage>
        <taxon>Eukaryota</taxon>
        <taxon>Fungi</taxon>
        <taxon>Dikarya</taxon>
        <taxon>Ascomycota</taxon>
        <taxon>Pezizomycotina</taxon>
        <taxon>Sordariomycetes</taxon>
        <taxon>Hypocreomycetidae</taxon>
        <taxon>Hypocreales</taxon>
        <taxon>Clavicipitaceae</taxon>
        <taxon>Claviceps</taxon>
    </lineage>
</organism>
<feature type="compositionally biased region" description="Basic residues" evidence="1">
    <location>
        <begin position="177"/>
        <end position="186"/>
    </location>
</feature>
<reference evidence="2 3" key="1">
    <citation type="journal article" date="2013" name="PLoS Genet.">
        <title>Plant-symbiotic fungi as chemical engineers: Multi-genome analysis of the Clavicipitaceae reveals dynamics of alkaloid loci.</title>
        <authorList>
            <person name="Schardl C.L."/>
            <person name="Young C.A."/>
            <person name="Hesse U."/>
            <person name="Amyotte S.G."/>
            <person name="Andreeva K."/>
            <person name="Calie P.J."/>
            <person name="Fleetwood D.J."/>
            <person name="Haws D.C."/>
            <person name="Moore N."/>
            <person name="Oeser B."/>
            <person name="Panaccione D.G."/>
            <person name="Schweri K.K."/>
            <person name="Voisey C.R."/>
            <person name="Farman M.L."/>
            <person name="Jaromczyk J.W."/>
            <person name="Roe B.A."/>
            <person name="O'Sullivan D.M."/>
            <person name="Scott B."/>
            <person name="Tudzynski P."/>
            <person name="An Z."/>
            <person name="Arnaoudova E.G."/>
            <person name="Bullock C.T."/>
            <person name="Charlton N.D."/>
            <person name="Chen L."/>
            <person name="Cox M."/>
            <person name="Dinkins R.D."/>
            <person name="Florea S."/>
            <person name="Glenn A.E."/>
            <person name="Gordon A."/>
            <person name="Gueldener U."/>
            <person name="Harris D.R."/>
            <person name="Hollin W."/>
            <person name="Jaromczyk J."/>
            <person name="Johnson R.D."/>
            <person name="Khan A.K."/>
            <person name="Leistner E."/>
            <person name="Leuchtmann A."/>
            <person name="Li C."/>
            <person name="Liu J."/>
            <person name="Liu J."/>
            <person name="Liu M."/>
            <person name="Mace W."/>
            <person name="Machado C."/>
            <person name="Nagabhyru P."/>
            <person name="Pan J."/>
            <person name="Schmid J."/>
            <person name="Sugawara K."/>
            <person name="Steiner U."/>
            <person name="Takach J.E."/>
            <person name="Tanaka E."/>
            <person name="Webb J.S."/>
            <person name="Wilson E.V."/>
            <person name="Wiseman J.L."/>
            <person name="Yoshida R."/>
            <person name="Zeng Z."/>
        </authorList>
    </citation>
    <scope>NUCLEOTIDE SEQUENCE [LARGE SCALE GENOMIC DNA]</scope>
    <source>
        <strain evidence="2 3">20.1</strain>
    </source>
</reference>
<feature type="region of interest" description="Disordered" evidence="1">
    <location>
        <begin position="1"/>
        <end position="55"/>
    </location>
</feature>
<proteinExistence type="predicted"/>
<comment type="caution">
    <text evidence="2">The sequence shown here is derived from an EMBL/GenBank/DDBJ whole genome shotgun (WGS) entry which is preliminary data.</text>
</comment>
<protein>
    <submittedName>
        <fullName evidence="2">Uncharacterized protein</fullName>
    </submittedName>
</protein>
<dbReference type="HOGENOM" id="CLU_1396173_0_0_1"/>
<dbReference type="STRING" id="1111077.M1W5H9"/>
<evidence type="ECO:0000313" key="2">
    <source>
        <dbReference type="EMBL" id="CCE29920.1"/>
    </source>
</evidence>
<feature type="compositionally biased region" description="Low complexity" evidence="1">
    <location>
        <begin position="35"/>
        <end position="55"/>
    </location>
</feature>
<dbReference type="OrthoDB" id="4948765at2759"/>
<accession>M1W5H9</accession>
<evidence type="ECO:0000256" key="1">
    <source>
        <dbReference type="SAM" id="MobiDB-lite"/>
    </source>
</evidence>
<sequence length="195" mass="21404">MPHGPTKFRSTVYIRAPAQTADSPDSSESEDDDAGQPADAPATPTTTTTTTQATQEHPAVVVTVHMQHTTAGPACFLTVKEKADFQLALELREAGKITTPGAPFEASDKTELDALMVRGVSKIITYDPVKHKKEKILRSREVKGKTTDEPYEKVTARYPRSQRRRQGSSPYPVTNHSARKPTRSHSPRTNAPRSI</sequence>
<feature type="region of interest" description="Disordered" evidence="1">
    <location>
        <begin position="138"/>
        <end position="195"/>
    </location>
</feature>
<dbReference type="VEuPathDB" id="FungiDB:CPUR_03767"/>
<evidence type="ECO:0000313" key="3">
    <source>
        <dbReference type="Proteomes" id="UP000016801"/>
    </source>
</evidence>
<keyword evidence="3" id="KW-1185">Reference proteome</keyword>
<name>M1W5H9_CLAP2</name>